<protein>
    <recommendedName>
        <fullName evidence="3">Resolvase/invertase-type recombinase catalytic domain-containing protein</fullName>
    </recommendedName>
</protein>
<keyword evidence="5" id="KW-1185">Reference proteome</keyword>
<dbReference type="EMBL" id="BAAAMU010000013">
    <property type="protein sequence ID" value="GAA1626453.1"/>
    <property type="molecule type" value="Genomic_DNA"/>
</dbReference>
<dbReference type="Pfam" id="PF00239">
    <property type="entry name" value="Resolvase"/>
    <property type="match status" value="1"/>
</dbReference>
<reference evidence="5" key="1">
    <citation type="journal article" date="2019" name="Int. J. Syst. Evol. Microbiol.">
        <title>The Global Catalogue of Microorganisms (GCM) 10K type strain sequencing project: providing services to taxonomists for standard genome sequencing and annotation.</title>
        <authorList>
            <consortium name="The Broad Institute Genomics Platform"/>
            <consortium name="The Broad Institute Genome Sequencing Center for Infectious Disease"/>
            <person name="Wu L."/>
            <person name="Ma J."/>
        </authorList>
    </citation>
    <scope>NUCLEOTIDE SEQUENCE [LARGE SCALE GENOMIC DNA]</scope>
    <source>
        <strain evidence="5">JCM 13929</strain>
    </source>
</reference>
<proteinExistence type="predicted"/>
<dbReference type="PANTHER" id="PTHR30461:SF2">
    <property type="entry name" value="SERINE RECOMBINASE PINE-RELATED"/>
    <property type="match status" value="1"/>
</dbReference>
<dbReference type="PROSITE" id="PS51736">
    <property type="entry name" value="RECOMBINASES_3"/>
    <property type="match status" value="1"/>
</dbReference>
<keyword evidence="2" id="KW-0233">DNA recombination</keyword>
<dbReference type="Gene3D" id="3.40.50.1390">
    <property type="entry name" value="Resolvase, N-terminal catalytic domain"/>
    <property type="match status" value="1"/>
</dbReference>
<dbReference type="InterPro" id="IPR036162">
    <property type="entry name" value="Resolvase-like_N_sf"/>
</dbReference>
<dbReference type="InterPro" id="IPR006120">
    <property type="entry name" value="Resolvase_HTH_dom"/>
</dbReference>
<dbReference type="Proteomes" id="UP001500064">
    <property type="component" value="Unassembled WGS sequence"/>
</dbReference>
<name>A0ABP4QXI3_9ACTN</name>
<dbReference type="InterPro" id="IPR050639">
    <property type="entry name" value="SSR_resolvase"/>
</dbReference>
<dbReference type="SMART" id="SM00857">
    <property type="entry name" value="Resolvase"/>
    <property type="match status" value="1"/>
</dbReference>
<feature type="domain" description="Resolvase/invertase-type recombinase catalytic" evidence="3">
    <location>
        <begin position="2"/>
        <end position="145"/>
    </location>
</feature>
<evidence type="ECO:0000259" key="3">
    <source>
        <dbReference type="PROSITE" id="PS51736"/>
    </source>
</evidence>
<sequence length="308" mass="33094">MADLVYLRHSTDKQTDARQRHALTALLAAGAPVYEDPATSSRQLSLDRVGFTTLLHEAAVGDTIRIAYAARLFRSVADILALRPVLIRRGLHLRVESGLLSGIDLASDDPGTKMMVSVLAAVLEFQRDMISENTREGVAAAKAAGKTLGRPVAIDPNKAATIVEEYRQGAAIKALARKHQVAPKTIRRVLDAAGARNLPNQLDAPPTDTGEQHRVPALDPDATLDLPGLLADHLRTTGDETVRQTLASGQTIRRGHGYSVRITAPLALHRAALEQSAALADASPTERKAHRVYAARVTAVQTTRLHPS</sequence>
<evidence type="ECO:0000256" key="2">
    <source>
        <dbReference type="ARBA" id="ARBA00023172"/>
    </source>
</evidence>
<keyword evidence="1" id="KW-0238">DNA-binding</keyword>
<evidence type="ECO:0000313" key="5">
    <source>
        <dbReference type="Proteomes" id="UP001500064"/>
    </source>
</evidence>
<dbReference type="CDD" id="cd03768">
    <property type="entry name" value="SR_ResInv"/>
    <property type="match status" value="1"/>
</dbReference>
<dbReference type="RefSeq" id="WP_346104048.1">
    <property type="nucleotide sequence ID" value="NZ_BAAAMU010000013.1"/>
</dbReference>
<dbReference type="InterPro" id="IPR006119">
    <property type="entry name" value="Resolv_N"/>
</dbReference>
<dbReference type="SUPFAM" id="SSF53041">
    <property type="entry name" value="Resolvase-like"/>
    <property type="match status" value="1"/>
</dbReference>
<gene>
    <name evidence="4" type="ORF">GCM10009733_024000</name>
</gene>
<accession>A0ABP4QXI3</accession>
<dbReference type="PANTHER" id="PTHR30461">
    <property type="entry name" value="DNA-INVERTASE FROM LAMBDOID PROPHAGE"/>
    <property type="match status" value="1"/>
</dbReference>
<evidence type="ECO:0000256" key="1">
    <source>
        <dbReference type="ARBA" id="ARBA00023125"/>
    </source>
</evidence>
<organism evidence="4 5">
    <name type="scientific">Nonomuraea maheshkhaliensis</name>
    <dbReference type="NCBI Taxonomy" id="419590"/>
    <lineage>
        <taxon>Bacteria</taxon>
        <taxon>Bacillati</taxon>
        <taxon>Actinomycetota</taxon>
        <taxon>Actinomycetes</taxon>
        <taxon>Streptosporangiales</taxon>
        <taxon>Streptosporangiaceae</taxon>
        <taxon>Nonomuraea</taxon>
    </lineage>
</organism>
<dbReference type="Pfam" id="PF02796">
    <property type="entry name" value="HTH_7"/>
    <property type="match status" value="1"/>
</dbReference>
<evidence type="ECO:0000313" key="4">
    <source>
        <dbReference type="EMBL" id="GAA1626453.1"/>
    </source>
</evidence>
<comment type="caution">
    <text evidence="4">The sequence shown here is derived from an EMBL/GenBank/DDBJ whole genome shotgun (WGS) entry which is preliminary data.</text>
</comment>